<dbReference type="GO" id="GO:0003906">
    <property type="term" value="F:DNA-(apurinic or apyrimidinic site) endonuclease activity"/>
    <property type="evidence" value="ECO:0007669"/>
    <property type="project" value="TreeGrafter"/>
</dbReference>
<dbReference type="GO" id="GO:0006284">
    <property type="term" value="P:base-excision repair"/>
    <property type="evidence" value="ECO:0007669"/>
    <property type="project" value="TreeGrafter"/>
</dbReference>
<dbReference type="Pfam" id="PF01261">
    <property type="entry name" value="AP_endonuc_2"/>
    <property type="match status" value="1"/>
</dbReference>
<dbReference type="FunFam" id="3.20.20.150:FF:000001">
    <property type="entry name" value="Probable endonuclease 4"/>
    <property type="match status" value="1"/>
</dbReference>
<dbReference type="CDD" id="cd00019">
    <property type="entry name" value="AP2Ec"/>
    <property type="match status" value="1"/>
</dbReference>
<dbReference type="HAMAP" id="MF_00152">
    <property type="entry name" value="Nfo"/>
    <property type="match status" value="1"/>
</dbReference>
<dbReference type="HOGENOM" id="CLU_025885_0_4_1"/>
<proteinExistence type="inferred from homology"/>
<dbReference type="Proteomes" id="UP000030671">
    <property type="component" value="Unassembled WGS sequence"/>
</dbReference>
<evidence type="ECO:0000256" key="1">
    <source>
        <dbReference type="ARBA" id="ARBA00001947"/>
    </source>
</evidence>
<evidence type="ECO:0000256" key="5">
    <source>
        <dbReference type="ARBA" id="ARBA00022763"/>
    </source>
</evidence>
<keyword evidence="7" id="KW-0862">Zinc</keyword>
<dbReference type="InterPro" id="IPR001719">
    <property type="entry name" value="AP_endonuc_2"/>
</dbReference>
<evidence type="ECO:0000256" key="6">
    <source>
        <dbReference type="ARBA" id="ARBA00022801"/>
    </source>
</evidence>
<dbReference type="GO" id="GO:0005634">
    <property type="term" value="C:nucleus"/>
    <property type="evidence" value="ECO:0007669"/>
    <property type="project" value="TreeGrafter"/>
</dbReference>
<dbReference type="PROSITE" id="PS00730">
    <property type="entry name" value="AP_NUCLEASE_F2_2"/>
    <property type="match status" value="1"/>
</dbReference>
<feature type="domain" description="Xylose isomerase-like TIM barrel" evidence="9">
    <location>
        <begin position="17"/>
        <end position="276"/>
    </location>
</feature>
<evidence type="ECO:0000259" key="9">
    <source>
        <dbReference type="Pfam" id="PF01261"/>
    </source>
</evidence>
<evidence type="ECO:0000256" key="7">
    <source>
        <dbReference type="ARBA" id="ARBA00022833"/>
    </source>
</evidence>
<dbReference type="PANTHER" id="PTHR21445:SF0">
    <property type="entry name" value="APURINIC-APYRIMIDINIC ENDONUCLEASE"/>
    <property type="match status" value="1"/>
</dbReference>
<dbReference type="InParanoid" id="W4KKM9"/>
<dbReference type="PANTHER" id="PTHR21445">
    <property type="entry name" value="ENDONUCLEASE IV ENDODEOXYRIBONUCLEASE IV"/>
    <property type="match status" value="1"/>
</dbReference>
<feature type="non-terminal residue" evidence="10">
    <location>
        <position position="1"/>
    </location>
</feature>
<feature type="non-terminal residue" evidence="10">
    <location>
        <position position="289"/>
    </location>
</feature>
<keyword evidence="4" id="KW-0479">Metal-binding</keyword>
<dbReference type="GeneID" id="20668865"/>
<dbReference type="PROSITE" id="PS00731">
    <property type="entry name" value="AP_NUCLEASE_F2_3"/>
    <property type="match status" value="1"/>
</dbReference>
<keyword evidence="5" id="KW-0227">DNA damage</keyword>
<dbReference type="EMBL" id="KI925455">
    <property type="protein sequence ID" value="ETW86372.1"/>
    <property type="molecule type" value="Genomic_DNA"/>
</dbReference>
<keyword evidence="11" id="KW-1185">Reference proteome</keyword>
<evidence type="ECO:0000256" key="2">
    <source>
        <dbReference type="ARBA" id="ARBA00005340"/>
    </source>
</evidence>
<dbReference type="AlphaFoldDB" id="W4KKM9"/>
<dbReference type="InterPro" id="IPR013022">
    <property type="entry name" value="Xyl_isomerase-like_TIM-brl"/>
</dbReference>
<sequence>VGAHVSAAGGVENAILNAAKLGANAFALFLKSQRRWTGPPLSEQSISAFRARLAQFDYAPEHILPHGSYLINLGNPDAEKRQKSYLCFLDELKRCEQLGLLLYNFHPGSTVGAATVDESIGFIAECINDAHKETENVVTVIENMAGAGNIVGGKFEDIAGIIDRVKDKSRVGVCLDTCHMFAAGYDIRTQESWDSTMKQFDSVIGLQYLRAMHLNDSKEPLGSKKDRHENIGLGALTISAFSHVLSDSRMQGIPLVLETPAHDLDAVWSAEIAALNRLSSTEFDLQKAE</sequence>
<evidence type="ECO:0000256" key="3">
    <source>
        <dbReference type="ARBA" id="ARBA00021759"/>
    </source>
</evidence>
<comment type="similarity">
    <text evidence="2">Belongs to the AP endonuclease 2 family.</text>
</comment>
<evidence type="ECO:0000256" key="8">
    <source>
        <dbReference type="ARBA" id="ARBA00023204"/>
    </source>
</evidence>
<dbReference type="RefSeq" id="XP_009543114.1">
    <property type="nucleotide sequence ID" value="XM_009544819.1"/>
</dbReference>
<dbReference type="KEGG" id="hir:HETIRDRAFT_240647"/>
<dbReference type="FunCoup" id="W4KKM9">
    <property type="interactions" value="383"/>
</dbReference>
<evidence type="ECO:0000313" key="11">
    <source>
        <dbReference type="Proteomes" id="UP000030671"/>
    </source>
</evidence>
<accession>W4KKM9</accession>
<dbReference type="PROSITE" id="PS00729">
    <property type="entry name" value="AP_NUCLEASE_F2_1"/>
    <property type="match status" value="1"/>
</dbReference>
<name>W4KKM9_HETIT</name>
<dbReference type="GO" id="GO:0005739">
    <property type="term" value="C:mitochondrion"/>
    <property type="evidence" value="ECO:0007669"/>
    <property type="project" value="TreeGrafter"/>
</dbReference>
<dbReference type="STRING" id="747525.W4KKM9"/>
<dbReference type="PROSITE" id="PS51432">
    <property type="entry name" value="AP_NUCLEASE_F2_4"/>
    <property type="match status" value="1"/>
</dbReference>
<comment type="cofactor">
    <cofactor evidence="1">
        <name>Zn(2+)</name>
        <dbReference type="ChEBI" id="CHEBI:29105"/>
    </cofactor>
</comment>
<keyword evidence="8" id="KW-0234">DNA repair</keyword>
<evidence type="ECO:0000256" key="4">
    <source>
        <dbReference type="ARBA" id="ARBA00022723"/>
    </source>
</evidence>
<dbReference type="InterPro" id="IPR036237">
    <property type="entry name" value="Xyl_isomerase-like_sf"/>
</dbReference>
<reference evidence="10 11" key="1">
    <citation type="journal article" date="2012" name="New Phytol.">
        <title>Insight into trade-off between wood decay and parasitism from the genome of a fungal forest pathogen.</title>
        <authorList>
            <person name="Olson A."/>
            <person name="Aerts A."/>
            <person name="Asiegbu F."/>
            <person name="Belbahri L."/>
            <person name="Bouzid O."/>
            <person name="Broberg A."/>
            <person name="Canback B."/>
            <person name="Coutinho P.M."/>
            <person name="Cullen D."/>
            <person name="Dalman K."/>
            <person name="Deflorio G."/>
            <person name="van Diepen L.T."/>
            <person name="Dunand C."/>
            <person name="Duplessis S."/>
            <person name="Durling M."/>
            <person name="Gonthier P."/>
            <person name="Grimwood J."/>
            <person name="Fossdal C.G."/>
            <person name="Hansson D."/>
            <person name="Henrissat B."/>
            <person name="Hietala A."/>
            <person name="Himmelstrand K."/>
            <person name="Hoffmeister D."/>
            <person name="Hogberg N."/>
            <person name="James T.Y."/>
            <person name="Karlsson M."/>
            <person name="Kohler A."/>
            <person name="Kues U."/>
            <person name="Lee Y.H."/>
            <person name="Lin Y.C."/>
            <person name="Lind M."/>
            <person name="Lindquist E."/>
            <person name="Lombard V."/>
            <person name="Lucas S."/>
            <person name="Lunden K."/>
            <person name="Morin E."/>
            <person name="Murat C."/>
            <person name="Park J."/>
            <person name="Raffaello T."/>
            <person name="Rouze P."/>
            <person name="Salamov A."/>
            <person name="Schmutz J."/>
            <person name="Solheim H."/>
            <person name="Stahlberg J."/>
            <person name="Velez H."/>
            <person name="de Vries R.P."/>
            <person name="Wiebenga A."/>
            <person name="Woodward S."/>
            <person name="Yakovlev I."/>
            <person name="Garbelotto M."/>
            <person name="Martin F."/>
            <person name="Grigoriev I.V."/>
            <person name="Stenlid J."/>
        </authorList>
    </citation>
    <scope>NUCLEOTIDE SEQUENCE [LARGE SCALE GENOMIC DNA]</scope>
    <source>
        <strain evidence="10 11">TC 32-1</strain>
    </source>
</reference>
<dbReference type="Gene3D" id="3.20.20.150">
    <property type="entry name" value="Divalent-metal-dependent TIM barrel enzymes"/>
    <property type="match status" value="1"/>
</dbReference>
<dbReference type="SMART" id="SM00518">
    <property type="entry name" value="AP2Ec"/>
    <property type="match status" value="1"/>
</dbReference>
<dbReference type="SUPFAM" id="SSF51658">
    <property type="entry name" value="Xylose isomerase-like"/>
    <property type="match status" value="1"/>
</dbReference>
<protein>
    <recommendedName>
        <fullName evidence="3">Apurinic-apyrimidinic endonuclease 1</fullName>
    </recommendedName>
</protein>
<gene>
    <name evidence="10" type="ORF">HETIRDRAFT_240647</name>
</gene>
<keyword evidence="6" id="KW-0378">Hydrolase</keyword>
<dbReference type="OrthoDB" id="7663182at2759"/>
<dbReference type="GO" id="GO:0003677">
    <property type="term" value="F:DNA binding"/>
    <property type="evidence" value="ECO:0007669"/>
    <property type="project" value="InterPro"/>
</dbReference>
<dbReference type="NCBIfam" id="NF002199">
    <property type="entry name" value="PRK01060.1-4"/>
    <property type="match status" value="1"/>
</dbReference>
<dbReference type="eggNOG" id="KOG3997">
    <property type="taxonomic scope" value="Eukaryota"/>
</dbReference>
<organism evidence="10 11">
    <name type="scientific">Heterobasidion irregulare (strain TC 32-1)</name>
    <dbReference type="NCBI Taxonomy" id="747525"/>
    <lineage>
        <taxon>Eukaryota</taxon>
        <taxon>Fungi</taxon>
        <taxon>Dikarya</taxon>
        <taxon>Basidiomycota</taxon>
        <taxon>Agaricomycotina</taxon>
        <taxon>Agaricomycetes</taxon>
        <taxon>Russulales</taxon>
        <taxon>Bondarzewiaceae</taxon>
        <taxon>Heterobasidion</taxon>
        <taxon>Heterobasidion annosum species complex</taxon>
    </lineage>
</organism>
<evidence type="ECO:0000313" key="10">
    <source>
        <dbReference type="EMBL" id="ETW86372.1"/>
    </source>
</evidence>
<dbReference type="GO" id="GO:0008081">
    <property type="term" value="F:phosphoric diester hydrolase activity"/>
    <property type="evidence" value="ECO:0007669"/>
    <property type="project" value="TreeGrafter"/>
</dbReference>
<dbReference type="InterPro" id="IPR018246">
    <property type="entry name" value="AP_endonuc_F2_Zn_BS"/>
</dbReference>
<dbReference type="NCBIfam" id="TIGR00587">
    <property type="entry name" value="nfo"/>
    <property type="match status" value="1"/>
</dbReference>
<dbReference type="GO" id="GO:0008270">
    <property type="term" value="F:zinc ion binding"/>
    <property type="evidence" value="ECO:0007669"/>
    <property type="project" value="InterPro"/>
</dbReference>